<keyword evidence="1" id="KW-0175">Coiled coil</keyword>
<reference evidence="2 3" key="1">
    <citation type="journal article" date="2024" name="G3 (Bethesda)">
        <title>Genome assembly of Hibiscus sabdariffa L. provides insights into metabolisms of medicinal natural products.</title>
        <authorList>
            <person name="Kim T."/>
        </authorList>
    </citation>
    <scope>NUCLEOTIDE SEQUENCE [LARGE SCALE GENOMIC DNA]</scope>
    <source>
        <strain evidence="2">TK-2024</strain>
        <tissue evidence="2">Old leaves</tissue>
    </source>
</reference>
<protein>
    <submittedName>
        <fullName evidence="2">Uncharacterized protein</fullName>
    </submittedName>
</protein>
<keyword evidence="3" id="KW-1185">Reference proteome</keyword>
<name>A0ABR2AQS5_9ROSI</name>
<evidence type="ECO:0000313" key="3">
    <source>
        <dbReference type="Proteomes" id="UP001472677"/>
    </source>
</evidence>
<proteinExistence type="predicted"/>
<comment type="caution">
    <text evidence="2">The sequence shown here is derived from an EMBL/GenBank/DDBJ whole genome shotgun (WGS) entry which is preliminary data.</text>
</comment>
<evidence type="ECO:0000256" key="1">
    <source>
        <dbReference type="SAM" id="Coils"/>
    </source>
</evidence>
<dbReference type="EMBL" id="JBBPBM010000376">
    <property type="protein sequence ID" value="KAK8496251.1"/>
    <property type="molecule type" value="Genomic_DNA"/>
</dbReference>
<feature type="coiled-coil region" evidence="1">
    <location>
        <begin position="227"/>
        <end position="268"/>
    </location>
</feature>
<accession>A0ABR2AQS5</accession>
<organism evidence="2 3">
    <name type="scientific">Hibiscus sabdariffa</name>
    <name type="common">roselle</name>
    <dbReference type="NCBI Taxonomy" id="183260"/>
    <lineage>
        <taxon>Eukaryota</taxon>
        <taxon>Viridiplantae</taxon>
        <taxon>Streptophyta</taxon>
        <taxon>Embryophyta</taxon>
        <taxon>Tracheophyta</taxon>
        <taxon>Spermatophyta</taxon>
        <taxon>Magnoliopsida</taxon>
        <taxon>eudicotyledons</taxon>
        <taxon>Gunneridae</taxon>
        <taxon>Pentapetalae</taxon>
        <taxon>rosids</taxon>
        <taxon>malvids</taxon>
        <taxon>Malvales</taxon>
        <taxon>Malvaceae</taxon>
        <taxon>Malvoideae</taxon>
        <taxon>Hibiscus</taxon>
    </lineage>
</organism>
<evidence type="ECO:0000313" key="2">
    <source>
        <dbReference type="EMBL" id="KAK8496251.1"/>
    </source>
</evidence>
<sequence length="382" mass="43510">MERIRGSPDWVSLVRSLLLIGIYNPRYCWMRRDLFNGIDHVGERAFGLGIGSVDKTLEGFSVPSLKLFISRGVSDGSSLEQVIAEVMMAIFRDVDLRAIWGIRFATLWSGEYHKVVSAKVYMRSLPCGLTFIFAFLYALAPKVFLVSGGDGGPRPSLNFQGSKYAKVAKETSLASDQMTKVTELLHKVAEEVNTTIAQAAWEDQQYKRKVIDKDVHLWQFNVKVEALEREVAKFQRFDARVEALENEVIDYRQKLVEAQQLAEVLEKICDDDIKATRATNMQVMIANDEVKEDRVKAQRQKEIVAMSATKTLKIKMELDDKIEALATSEAKIHKLWTANERTKEVFAHADSHFPKFEGFIDMCERNIVYDVQRMLSPVDMRG</sequence>
<gene>
    <name evidence="2" type="ORF">V6N12_009289</name>
</gene>
<dbReference type="Proteomes" id="UP001472677">
    <property type="component" value="Unassembled WGS sequence"/>
</dbReference>